<evidence type="ECO:0000256" key="10">
    <source>
        <dbReference type="ARBA" id="ARBA00023027"/>
    </source>
</evidence>
<keyword evidence="20" id="KW-1185">Reference proteome</keyword>
<evidence type="ECO:0000256" key="13">
    <source>
        <dbReference type="ARBA" id="ARBA00038983"/>
    </source>
</evidence>
<evidence type="ECO:0000256" key="4">
    <source>
        <dbReference type="ARBA" id="ARBA00022605"/>
    </source>
</evidence>
<comment type="catalytic activity">
    <reaction evidence="15">
        <text>(S)-2,3,4,5-tetrahydrodipicolinate + NAD(+) + H2O = (2S,4S)-4-hydroxy-2,3,4,5-tetrahydrodipicolinate + NADH + H(+)</text>
        <dbReference type="Rhea" id="RHEA:35323"/>
        <dbReference type="ChEBI" id="CHEBI:15377"/>
        <dbReference type="ChEBI" id="CHEBI:15378"/>
        <dbReference type="ChEBI" id="CHEBI:16845"/>
        <dbReference type="ChEBI" id="CHEBI:57540"/>
        <dbReference type="ChEBI" id="CHEBI:57945"/>
        <dbReference type="ChEBI" id="CHEBI:67139"/>
        <dbReference type="EC" id="1.17.1.8"/>
    </reaction>
</comment>
<evidence type="ECO:0000256" key="16">
    <source>
        <dbReference type="ARBA" id="ARBA00057936"/>
    </source>
</evidence>
<evidence type="ECO:0000256" key="7">
    <source>
        <dbReference type="ARBA" id="ARBA00022915"/>
    </source>
</evidence>
<comment type="catalytic activity">
    <reaction evidence="14">
        <text>(S)-2,3,4,5-tetrahydrodipicolinate + NADP(+) + H2O = (2S,4S)-4-hydroxy-2,3,4,5-tetrahydrodipicolinate + NADPH + H(+)</text>
        <dbReference type="Rhea" id="RHEA:35331"/>
        <dbReference type="ChEBI" id="CHEBI:15377"/>
        <dbReference type="ChEBI" id="CHEBI:15378"/>
        <dbReference type="ChEBI" id="CHEBI:16845"/>
        <dbReference type="ChEBI" id="CHEBI:57783"/>
        <dbReference type="ChEBI" id="CHEBI:58349"/>
        <dbReference type="ChEBI" id="CHEBI:67139"/>
        <dbReference type="EC" id="1.17.1.8"/>
    </reaction>
</comment>
<dbReference type="PANTHER" id="PTHR20836">
    <property type="entry name" value="DIHYDRODIPICOLINATE REDUCTASE"/>
    <property type="match status" value="1"/>
</dbReference>
<evidence type="ECO:0000256" key="2">
    <source>
        <dbReference type="ARBA" id="ARBA00006642"/>
    </source>
</evidence>
<keyword evidence="7" id="KW-0220">Diaminopimelate biosynthesis</keyword>
<evidence type="ECO:0000256" key="1">
    <source>
        <dbReference type="ARBA" id="ARBA00004229"/>
    </source>
</evidence>
<organism evidence="19 20">
    <name type="scientific">Zostera marina</name>
    <name type="common">Eelgrass</name>
    <dbReference type="NCBI Taxonomy" id="29655"/>
    <lineage>
        <taxon>Eukaryota</taxon>
        <taxon>Viridiplantae</taxon>
        <taxon>Streptophyta</taxon>
        <taxon>Embryophyta</taxon>
        <taxon>Tracheophyta</taxon>
        <taxon>Spermatophyta</taxon>
        <taxon>Magnoliopsida</taxon>
        <taxon>Liliopsida</taxon>
        <taxon>Zosteraceae</taxon>
        <taxon>Zostera</taxon>
    </lineage>
</organism>
<gene>
    <name evidence="19" type="ORF">ZOSMA_86G00360</name>
</gene>
<dbReference type="Proteomes" id="UP000036987">
    <property type="component" value="Unassembled WGS sequence"/>
</dbReference>
<evidence type="ECO:0000256" key="5">
    <source>
        <dbReference type="ARBA" id="ARBA00022640"/>
    </source>
</evidence>
<keyword evidence="9" id="KW-0560">Oxidoreductase</keyword>
<evidence type="ECO:0000256" key="8">
    <source>
        <dbReference type="ARBA" id="ARBA00022946"/>
    </source>
</evidence>
<evidence type="ECO:0000256" key="12">
    <source>
        <dbReference type="ARBA" id="ARBA00037922"/>
    </source>
</evidence>
<proteinExistence type="inferred from homology"/>
<evidence type="ECO:0000256" key="3">
    <source>
        <dbReference type="ARBA" id="ARBA00022528"/>
    </source>
</evidence>
<keyword evidence="3" id="KW-0150">Chloroplast</keyword>
<dbReference type="Gene3D" id="3.40.50.720">
    <property type="entry name" value="NAD(P)-binding Rossmann-like Domain"/>
    <property type="match status" value="1"/>
</dbReference>
<accession>A0A0K9NKV4</accession>
<keyword evidence="8" id="KW-0809">Transit peptide</keyword>
<comment type="subcellular location">
    <subcellularLocation>
        <location evidence="1">Plastid</location>
        <location evidence="1">Chloroplast</location>
    </subcellularLocation>
</comment>
<dbReference type="PANTHER" id="PTHR20836:SF0">
    <property type="entry name" value="4-HYDROXY-TETRAHYDRODIPICOLINATE REDUCTASE 1, CHLOROPLASTIC-RELATED"/>
    <property type="match status" value="1"/>
</dbReference>
<feature type="domain" description="Dihydrodipicolinate reductase N-terminal" evidence="17">
    <location>
        <begin position="62"/>
        <end position="185"/>
    </location>
</feature>
<name>A0A0K9NKV4_ZOSMR</name>
<feature type="domain" description="Dihydrodipicolinate reductase C-terminal" evidence="18">
    <location>
        <begin position="189"/>
        <end position="329"/>
    </location>
</feature>
<protein>
    <recommendedName>
        <fullName evidence="13">4-hydroxy-tetrahydrodipicolinate reductase</fullName>
        <ecNumber evidence="13">1.17.1.8</ecNumber>
    </recommendedName>
</protein>
<dbReference type="InterPro" id="IPR022663">
    <property type="entry name" value="DapB_C"/>
</dbReference>
<dbReference type="Pfam" id="PF01113">
    <property type="entry name" value="DapB_N"/>
    <property type="match status" value="1"/>
</dbReference>
<dbReference type="GO" id="GO:0009570">
    <property type="term" value="C:chloroplast stroma"/>
    <property type="evidence" value="ECO:0000318"/>
    <property type="project" value="GO_Central"/>
</dbReference>
<keyword evidence="6" id="KW-0521">NADP</keyword>
<evidence type="ECO:0000256" key="11">
    <source>
        <dbReference type="ARBA" id="ARBA00023154"/>
    </source>
</evidence>
<dbReference type="GO" id="GO:0008839">
    <property type="term" value="F:4-hydroxy-tetrahydrodipicolinate reductase"/>
    <property type="evidence" value="ECO:0000318"/>
    <property type="project" value="GO_Central"/>
</dbReference>
<dbReference type="InterPro" id="IPR000846">
    <property type="entry name" value="DapB_N"/>
</dbReference>
<dbReference type="Gene3D" id="3.30.360.10">
    <property type="entry name" value="Dihydrodipicolinate Reductase, domain 2"/>
    <property type="match status" value="1"/>
</dbReference>
<dbReference type="EC" id="1.17.1.8" evidence="13"/>
<keyword evidence="5" id="KW-0934">Plastid</keyword>
<evidence type="ECO:0000256" key="15">
    <source>
        <dbReference type="ARBA" id="ARBA00049396"/>
    </source>
</evidence>
<keyword evidence="4" id="KW-0028">Amino-acid biosynthesis</keyword>
<dbReference type="FunFam" id="3.30.360.10:FF:000037">
    <property type="entry name" value="4-hydroxy-tetrahydrodipicolinate reductase 2, chloroplastic"/>
    <property type="match status" value="1"/>
</dbReference>
<comment type="pathway">
    <text evidence="12">Amino-acid biosynthesis; L-lysine biosynthesis via DAP pathway; (S)-tetrahydrodipicolinate from L-aspartate: step 4/4.</text>
</comment>
<keyword evidence="10" id="KW-0520">NAD</keyword>
<dbReference type="OMA" id="KGKRCFP"/>
<dbReference type="OrthoDB" id="10259487at2759"/>
<dbReference type="InterPro" id="IPR036291">
    <property type="entry name" value="NAD(P)-bd_dom_sf"/>
</dbReference>
<dbReference type="CDD" id="cd02274">
    <property type="entry name" value="DHDPR_N"/>
    <property type="match status" value="1"/>
</dbReference>
<evidence type="ECO:0000313" key="19">
    <source>
        <dbReference type="EMBL" id="KMZ57401.1"/>
    </source>
</evidence>
<dbReference type="STRING" id="29655.A0A0K9NKV4"/>
<evidence type="ECO:0000256" key="9">
    <source>
        <dbReference type="ARBA" id="ARBA00023002"/>
    </source>
</evidence>
<dbReference type="Pfam" id="PF05173">
    <property type="entry name" value="DapB_C"/>
    <property type="match status" value="1"/>
</dbReference>
<dbReference type="InterPro" id="IPR011859">
    <property type="entry name" value="Dihydrodipicolinate_Rdtase_pln"/>
</dbReference>
<evidence type="ECO:0000256" key="14">
    <source>
        <dbReference type="ARBA" id="ARBA00049080"/>
    </source>
</evidence>
<dbReference type="GO" id="GO:0070402">
    <property type="term" value="F:NADPH binding"/>
    <property type="evidence" value="ECO:0007669"/>
    <property type="project" value="InterPro"/>
</dbReference>
<evidence type="ECO:0000259" key="17">
    <source>
        <dbReference type="Pfam" id="PF01113"/>
    </source>
</evidence>
<dbReference type="FunFam" id="3.40.50.720:FF:000264">
    <property type="entry name" value="4-hydroxy-tetrahydrodipicolinate reductase 2 chloroplastic"/>
    <property type="match status" value="1"/>
</dbReference>
<comment type="function">
    <text evidence="16">Catalyzes the conversion of 4-hydroxy-tetrahydrodipicolinate (HTPA) to tetrahydrodipicolinate.</text>
</comment>
<dbReference type="GO" id="GO:0019877">
    <property type="term" value="P:diaminopimelate biosynthetic process"/>
    <property type="evidence" value="ECO:0000318"/>
    <property type="project" value="GO_Central"/>
</dbReference>
<dbReference type="AlphaFoldDB" id="A0A0K9NKV4"/>
<reference evidence="20" key="1">
    <citation type="journal article" date="2016" name="Nature">
        <title>The genome of the seagrass Zostera marina reveals angiosperm adaptation to the sea.</title>
        <authorList>
            <person name="Olsen J.L."/>
            <person name="Rouze P."/>
            <person name="Verhelst B."/>
            <person name="Lin Y.-C."/>
            <person name="Bayer T."/>
            <person name="Collen J."/>
            <person name="Dattolo E."/>
            <person name="De Paoli E."/>
            <person name="Dittami S."/>
            <person name="Maumus F."/>
            <person name="Michel G."/>
            <person name="Kersting A."/>
            <person name="Lauritano C."/>
            <person name="Lohaus R."/>
            <person name="Toepel M."/>
            <person name="Tonon T."/>
            <person name="Vanneste K."/>
            <person name="Amirebrahimi M."/>
            <person name="Brakel J."/>
            <person name="Bostroem C."/>
            <person name="Chovatia M."/>
            <person name="Grimwood J."/>
            <person name="Jenkins J.W."/>
            <person name="Jueterbock A."/>
            <person name="Mraz A."/>
            <person name="Stam W.T."/>
            <person name="Tice H."/>
            <person name="Bornberg-Bauer E."/>
            <person name="Green P.J."/>
            <person name="Pearson G.A."/>
            <person name="Procaccini G."/>
            <person name="Duarte C.M."/>
            <person name="Schmutz J."/>
            <person name="Reusch T.B.H."/>
            <person name="Van de Peer Y."/>
        </authorList>
    </citation>
    <scope>NUCLEOTIDE SEQUENCE [LARGE SCALE GENOMIC DNA]</scope>
    <source>
        <strain evidence="20">cv. Finnish</strain>
    </source>
</reference>
<dbReference type="SUPFAM" id="SSF51735">
    <property type="entry name" value="NAD(P)-binding Rossmann-fold domains"/>
    <property type="match status" value="1"/>
</dbReference>
<dbReference type="EMBL" id="LFYR01002072">
    <property type="protein sequence ID" value="KMZ57401.1"/>
    <property type="molecule type" value="Genomic_DNA"/>
</dbReference>
<evidence type="ECO:0000259" key="18">
    <source>
        <dbReference type="Pfam" id="PF05173"/>
    </source>
</evidence>
<dbReference type="NCBIfam" id="TIGR02130">
    <property type="entry name" value="dapB_plant"/>
    <property type="match status" value="1"/>
</dbReference>
<dbReference type="InterPro" id="IPR023940">
    <property type="entry name" value="DHDPR_bac"/>
</dbReference>
<evidence type="ECO:0000256" key="6">
    <source>
        <dbReference type="ARBA" id="ARBA00022857"/>
    </source>
</evidence>
<evidence type="ECO:0000313" key="20">
    <source>
        <dbReference type="Proteomes" id="UP000036987"/>
    </source>
</evidence>
<dbReference type="GO" id="GO:0009089">
    <property type="term" value="P:lysine biosynthetic process via diaminopimelate"/>
    <property type="evidence" value="ECO:0007669"/>
    <property type="project" value="InterPro"/>
</dbReference>
<comment type="caution">
    <text evidence="19">The sequence shown here is derived from an EMBL/GenBank/DDBJ whole genome shotgun (WGS) entry which is preliminary data.</text>
</comment>
<keyword evidence="11" id="KW-0457">Lysine biosynthesis</keyword>
<comment type="similarity">
    <text evidence="2">Belongs to the DapB family.</text>
</comment>
<sequence length="335" mass="36710">MSMSLVFSPHTTFLQNAVVGIRQAMSARVNSRRPKFSMTISPSDELRISSDDIISSVTPSFPILVNGCAGKMGQAVAKAAVSVGLDLIPFSFSAPNEGYQIVQIGSTAVQIRDYSEREEILSTVFKEHPDLILVDYTAPSAVNVNAELYCKIGIPFVMGTTGGDRLKLNQIVKNSNVYAVISPQMGKQVVAFLAAMEIMAEQFPGAFAGYSLQVMESHQATKVDTSGTAKAVVSCFQKLGVDFDMDQINLIRDPQKQLEMVGVPEEHLFGHAFHMYHLASSDETVTFEFQHNVCGRSIYADGTIDAAIFLSNKVKQMDGKKLYDMLDVLREGNMR</sequence>